<comment type="caution">
    <text evidence="2">The sequence shown here is derived from an EMBL/GenBank/DDBJ whole genome shotgun (WGS) entry which is preliminary data.</text>
</comment>
<proteinExistence type="predicted"/>
<evidence type="ECO:0000313" key="3">
    <source>
        <dbReference type="Proteomes" id="UP001160130"/>
    </source>
</evidence>
<gene>
    <name evidence="2" type="ORF">M2272_000097</name>
</gene>
<dbReference type="Proteomes" id="UP001160130">
    <property type="component" value="Unassembled WGS sequence"/>
</dbReference>
<sequence>MSRPTIYRFAFSAYTRAMGLGDHPARTPFYGVLMVIAAVLLCWLVASTLTGWHAALGYFLAIAVGAIGFVMTLRDLDNFPNWRH</sequence>
<keyword evidence="1" id="KW-0472">Membrane</keyword>
<evidence type="ECO:0000256" key="1">
    <source>
        <dbReference type="SAM" id="Phobius"/>
    </source>
</evidence>
<evidence type="ECO:0000313" key="2">
    <source>
        <dbReference type="EMBL" id="MDH6193476.1"/>
    </source>
</evidence>
<feature type="transmembrane region" description="Helical" evidence="1">
    <location>
        <begin position="52"/>
        <end position="73"/>
    </location>
</feature>
<feature type="transmembrane region" description="Helical" evidence="1">
    <location>
        <begin position="28"/>
        <end position="46"/>
    </location>
</feature>
<name>A0ABT6KRW9_9MYCO</name>
<organism evidence="2 3">
    <name type="scientific">Mycolicibacterium frederiksbergense</name>
    <dbReference type="NCBI Taxonomy" id="117567"/>
    <lineage>
        <taxon>Bacteria</taxon>
        <taxon>Bacillati</taxon>
        <taxon>Actinomycetota</taxon>
        <taxon>Actinomycetes</taxon>
        <taxon>Mycobacteriales</taxon>
        <taxon>Mycobacteriaceae</taxon>
        <taxon>Mycolicibacterium</taxon>
    </lineage>
</organism>
<keyword evidence="1" id="KW-0812">Transmembrane</keyword>
<reference evidence="2 3" key="1">
    <citation type="submission" date="2023-04" db="EMBL/GenBank/DDBJ databases">
        <title>Forest soil microbial communities from Buena Vista Peninsula, Colon Province, Panama.</title>
        <authorList>
            <person name="Bouskill N."/>
        </authorList>
    </citation>
    <scope>NUCLEOTIDE SEQUENCE [LARGE SCALE GENOMIC DNA]</scope>
    <source>
        <strain evidence="2 3">AC80</strain>
    </source>
</reference>
<dbReference type="EMBL" id="JARXVE010000001">
    <property type="protein sequence ID" value="MDH6193476.1"/>
    <property type="molecule type" value="Genomic_DNA"/>
</dbReference>
<accession>A0ABT6KRW9</accession>
<keyword evidence="1" id="KW-1133">Transmembrane helix</keyword>
<protein>
    <submittedName>
        <fullName evidence="2">Uncharacterized protein (DUF2062 family)</fullName>
    </submittedName>
</protein>
<keyword evidence="3" id="KW-1185">Reference proteome</keyword>